<dbReference type="SUPFAM" id="SSF103025">
    <property type="entry name" value="Folate-binding domain"/>
    <property type="match status" value="1"/>
</dbReference>
<dbReference type="InterPro" id="IPR027266">
    <property type="entry name" value="TrmE/GcvT-like"/>
</dbReference>
<protein>
    <submittedName>
        <fullName evidence="2">Uncharacterized protein</fullName>
    </submittedName>
</protein>
<organism evidence="2 3">
    <name type="scientific">Trichoglossum hirsutum</name>
    <dbReference type="NCBI Taxonomy" id="265104"/>
    <lineage>
        <taxon>Eukaryota</taxon>
        <taxon>Fungi</taxon>
        <taxon>Dikarya</taxon>
        <taxon>Ascomycota</taxon>
        <taxon>Pezizomycotina</taxon>
        <taxon>Geoglossomycetes</taxon>
        <taxon>Geoglossales</taxon>
        <taxon>Geoglossaceae</taxon>
        <taxon>Trichoglossum</taxon>
    </lineage>
</organism>
<name>A0A9P8IK09_9PEZI</name>
<accession>A0A9P8IK09</accession>
<dbReference type="EMBL" id="JAGHQM010001539">
    <property type="protein sequence ID" value="KAH0553227.1"/>
    <property type="molecule type" value="Genomic_DNA"/>
</dbReference>
<reference evidence="2" key="1">
    <citation type="submission" date="2021-03" db="EMBL/GenBank/DDBJ databases">
        <title>Comparative genomics and phylogenomic investigation of the class Geoglossomycetes provide insights into ecological specialization and systematics.</title>
        <authorList>
            <person name="Melie T."/>
            <person name="Pirro S."/>
            <person name="Miller A.N."/>
            <person name="Quandt A."/>
        </authorList>
    </citation>
    <scope>NUCLEOTIDE SEQUENCE</scope>
    <source>
        <strain evidence="2">CAQ_001_2017</strain>
    </source>
</reference>
<evidence type="ECO:0000313" key="3">
    <source>
        <dbReference type="Proteomes" id="UP000750711"/>
    </source>
</evidence>
<dbReference type="AlphaFoldDB" id="A0A9P8IK09"/>
<feature type="compositionally biased region" description="Low complexity" evidence="1">
    <location>
        <begin position="149"/>
        <end position="167"/>
    </location>
</feature>
<proteinExistence type="predicted"/>
<sequence length="219" mass="23496">MLAPRARTCTQCLRCRRFYSTPGPEPAPVHPPHPPASGVAKLTNRRLIALSGQDVPHFLQGMVTNNVRPGETRGFYAAFLNAQVCCSLCLQCLLRERVCVLGINLTTPPPSGPRPQRRLHIPRLAQPAPQRLAPGRHANLRGRSRRALHGGARLAHAAAQAPGQAQHHPPRPVAVERVRRVGRGAEMDAAADGQQQGGVPGDRVRGPPRAGHGEAGRGV</sequence>
<evidence type="ECO:0000313" key="2">
    <source>
        <dbReference type="EMBL" id="KAH0553227.1"/>
    </source>
</evidence>
<keyword evidence="3" id="KW-1185">Reference proteome</keyword>
<feature type="region of interest" description="Disordered" evidence="1">
    <location>
        <begin position="148"/>
        <end position="219"/>
    </location>
</feature>
<dbReference type="Proteomes" id="UP000750711">
    <property type="component" value="Unassembled WGS sequence"/>
</dbReference>
<dbReference type="Gene3D" id="3.30.1360.120">
    <property type="entry name" value="Probable tRNA modification gtpase trme, domain 1"/>
    <property type="match status" value="1"/>
</dbReference>
<evidence type="ECO:0000256" key="1">
    <source>
        <dbReference type="SAM" id="MobiDB-lite"/>
    </source>
</evidence>
<feature type="compositionally biased region" description="Basic and acidic residues" evidence="1">
    <location>
        <begin position="174"/>
        <end position="186"/>
    </location>
</feature>
<comment type="caution">
    <text evidence="2">The sequence shown here is derived from an EMBL/GenBank/DDBJ whole genome shotgun (WGS) entry which is preliminary data.</text>
</comment>
<gene>
    <name evidence="2" type="ORF">GP486_006607</name>
</gene>